<feature type="transmembrane region" description="Helical" evidence="5">
    <location>
        <begin position="41"/>
        <end position="63"/>
    </location>
</feature>
<gene>
    <name evidence="6" type="ORF">HPDFL43_06912</name>
</gene>
<evidence type="ECO:0000256" key="5">
    <source>
        <dbReference type="SAM" id="Phobius"/>
    </source>
</evidence>
<dbReference type="GO" id="GO:0016740">
    <property type="term" value="F:transferase activity"/>
    <property type="evidence" value="ECO:0007669"/>
    <property type="project" value="UniProtKB-ARBA"/>
</dbReference>
<accession>A9DCR5</accession>
<dbReference type="eggNOG" id="COG2020">
    <property type="taxonomic scope" value="Bacteria"/>
</dbReference>
<sequence length="185" mass="20908">MPTNARRRRNSELSCDFDIFCGRLPGLDMETMNERRNRPNVIPWPPILIVGLVTLGFILNMVFPLGFGFSGMRVAAGLVIMAALSIDLWAMKTLNDGSTTIMPHRGSSYLVTQGPFRYSRNPIYVANVMLMIGLSLFFANGWLLLLAPVNGALTQALAIKREESHLIALFGYDYEAYCRRVRRWF</sequence>
<dbReference type="Gene3D" id="1.20.120.1630">
    <property type="match status" value="1"/>
</dbReference>
<keyword evidence="3 5" id="KW-1133">Transmembrane helix</keyword>
<evidence type="ECO:0000256" key="2">
    <source>
        <dbReference type="ARBA" id="ARBA00022692"/>
    </source>
</evidence>
<dbReference type="STRING" id="411684.HPDFL43_06912"/>
<comment type="subcellular location">
    <subcellularLocation>
        <location evidence="1">Endomembrane system</location>
        <topology evidence="1">Multi-pass membrane protein</topology>
    </subcellularLocation>
</comment>
<keyword evidence="2 5" id="KW-0812">Transmembrane</keyword>
<feature type="transmembrane region" description="Helical" evidence="5">
    <location>
        <begin position="123"/>
        <end position="145"/>
    </location>
</feature>
<reference evidence="6 7" key="2">
    <citation type="submission" date="2012-06" db="EMBL/GenBank/DDBJ databases">
        <authorList>
            <person name="Fiebig A."/>
        </authorList>
    </citation>
    <scope>NUCLEOTIDE SEQUENCE [LARGE SCALE GENOMIC DNA]</scope>
    <source>
        <strain evidence="6 7">DFL-43</strain>
    </source>
</reference>
<dbReference type="GO" id="GO:0012505">
    <property type="term" value="C:endomembrane system"/>
    <property type="evidence" value="ECO:0007669"/>
    <property type="project" value="UniProtKB-SubCell"/>
</dbReference>
<feature type="transmembrane region" description="Helical" evidence="5">
    <location>
        <begin position="69"/>
        <end position="90"/>
    </location>
</feature>
<evidence type="ECO:0000313" key="7">
    <source>
        <dbReference type="Proteomes" id="UP000004291"/>
    </source>
</evidence>
<dbReference type="EMBL" id="ABIA03000002">
    <property type="protein sequence ID" value="EDQ32191.2"/>
    <property type="molecule type" value="Genomic_DNA"/>
</dbReference>
<dbReference type="PANTHER" id="PTHR12714:SF24">
    <property type="entry name" value="SLR1182 PROTEIN"/>
    <property type="match status" value="1"/>
</dbReference>
<name>A9DCR5_HOEPD</name>
<evidence type="ECO:0000313" key="6">
    <source>
        <dbReference type="EMBL" id="EDQ32191.2"/>
    </source>
</evidence>
<organism evidence="6 7">
    <name type="scientific">Hoeflea phototrophica (strain DSM 17068 / NCIMB 14078 / DFL-43)</name>
    <dbReference type="NCBI Taxonomy" id="411684"/>
    <lineage>
        <taxon>Bacteria</taxon>
        <taxon>Pseudomonadati</taxon>
        <taxon>Pseudomonadota</taxon>
        <taxon>Alphaproteobacteria</taxon>
        <taxon>Hyphomicrobiales</taxon>
        <taxon>Rhizobiaceae</taxon>
        <taxon>Hoeflea</taxon>
    </lineage>
</organism>
<proteinExistence type="predicted"/>
<dbReference type="HOGENOM" id="CLU_065200_4_0_5"/>
<dbReference type="PANTHER" id="PTHR12714">
    <property type="entry name" value="PROTEIN-S ISOPRENYLCYSTEINE O-METHYLTRANSFERASE"/>
    <property type="match status" value="1"/>
</dbReference>
<reference evidence="6 7" key="1">
    <citation type="submission" date="2007-10" db="EMBL/GenBank/DDBJ databases">
        <authorList>
            <person name="Wagner-Dobler I."/>
            <person name="Ferriera S."/>
            <person name="Johnson J."/>
            <person name="Kravitz S."/>
            <person name="Beeson K."/>
            <person name="Sutton G."/>
            <person name="Rogers Y.-H."/>
            <person name="Friedman R."/>
            <person name="Frazier M."/>
            <person name="Venter J.C."/>
        </authorList>
    </citation>
    <scope>NUCLEOTIDE SEQUENCE [LARGE SCALE GENOMIC DNA]</scope>
    <source>
        <strain evidence="6 7">DFL-43</strain>
    </source>
</reference>
<dbReference type="Pfam" id="PF04191">
    <property type="entry name" value="PEMT"/>
    <property type="match status" value="1"/>
</dbReference>
<dbReference type="Proteomes" id="UP000004291">
    <property type="component" value="Chromosome"/>
</dbReference>
<evidence type="ECO:0008006" key="8">
    <source>
        <dbReference type="Google" id="ProtNLM"/>
    </source>
</evidence>
<evidence type="ECO:0000256" key="1">
    <source>
        <dbReference type="ARBA" id="ARBA00004127"/>
    </source>
</evidence>
<keyword evidence="7" id="KW-1185">Reference proteome</keyword>
<evidence type="ECO:0000256" key="3">
    <source>
        <dbReference type="ARBA" id="ARBA00022989"/>
    </source>
</evidence>
<evidence type="ECO:0000256" key="4">
    <source>
        <dbReference type="ARBA" id="ARBA00023136"/>
    </source>
</evidence>
<dbReference type="InterPro" id="IPR007318">
    <property type="entry name" value="Phopholipid_MeTrfase"/>
</dbReference>
<comment type="caution">
    <text evidence="6">The sequence shown here is derived from an EMBL/GenBank/DDBJ whole genome shotgun (WGS) entry which is preliminary data.</text>
</comment>
<dbReference type="AlphaFoldDB" id="A9DCR5"/>
<keyword evidence="4 5" id="KW-0472">Membrane</keyword>
<protein>
    <recommendedName>
        <fullName evidence="8">Isoprenylcysteine carboxylmethyltransferase family protein</fullName>
    </recommendedName>
</protein>